<keyword evidence="1" id="KW-0812">Transmembrane</keyword>
<dbReference type="Proteomes" id="UP001447842">
    <property type="component" value="Chromosome"/>
</dbReference>
<keyword evidence="1" id="KW-0472">Membrane</keyword>
<feature type="transmembrane region" description="Helical" evidence="1">
    <location>
        <begin position="123"/>
        <end position="146"/>
    </location>
</feature>
<sequence>MTSNTIPKSQIKLYWKIWFTLIACLFILRFSLPHLTETDFAFTLFNCYMIPTWIAIMVLNIIEEYRLRNYLEENHHQTWEHITHVSGFGSGGYNSLRTLSFVNSDDDLSDPVVKELKLNYKRFTTLALTVFFTIPILFLVIVVLPWSS</sequence>
<feature type="transmembrane region" description="Helical" evidence="1">
    <location>
        <begin position="40"/>
        <end position="62"/>
    </location>
</feature>
<dbReference type="EMBL" id="CP147920">
    <property type="protein sequence ID" value="XAU16268.1"/>
    <property type="molecule type" value="Genomic_DNA"/>
</dbReference>
<feature type="transmembrane region" description="Helical" evidence="1">
    <location>
        <begin position="12"/>
        <end position="28"/>
    </location>
</feature>
<evidence type="ECO:0000256" key="1">
    <source>
        <dbReference type="SAM" id="Phobius"/>
    </source>
</evidence>
<dbReference type="RefSeq" id="WP_345973680.1">
    <property type="nucleotide sequence ID" value="NZ_CP147920.1"/>
</dbReference>
<reference evidence="2 3" key="1">
    <citation type="submission" date="2024-03" db="EMBL/GenBank/DDBJ databases">
        <title>Sulfurimonas sp. HSL3-1.</title>
        <authorList>
            <person name="Wang S."/>
        </authorList>
    </citation>
    <scope>NUCLEOTIDE SEQUENCE [LARGE SCALE GENOMIC DNA]</scope>
    <source>
        <strain evidence="2 3">HSL3-1</strain>
    </source>
</reference>
<evidence type="ECO:0000313" key="2">
    <source>
        <dbReference type="EMBL" id="XAU16268.1"/>
    </source>
</evidence>
<keyword evidence="3" id="KW-1185">Reference proteome</keyword>
<evidence type="ECO:0000313" key="3">
    <source>
        <dbReference type="Proteomes" id="UP001447842"/>
    </source>
</evidence>
<name>A0ABZ3HED2_9BACT</name>
<proteinExistence type="predicted"/>
<gene>
    <name evidence="2" type="ORF">WCY31_06045</name>
</gene>
<protein>
    <submittedName>
        <fullName evidence="2">Uncharacterized protein</fullName>
    </submittedName>
</protein>
<keyword evidence="1" id="KW-1133">Transmembrane helix</keyword>
<accession>A0ABZ3HED2</accession>
<organism evidence="2 3">
    <name type="scientific">Sulfurimonas diazotrophicus</name>
    <dbReference type="NCBI Taxonomy" id="3131939"/>
    <lineage>
        <taxon>Bacteria</taxon>
        <taxon>Pseudomonadati</taxon>
        <taxon>Campylobacterota</taxon>
        <taxon>Epsilonproteobacteria</taxon>
        <taxon>Campylobacterales</taxon>
        <taxon>Sulfurimonadaceae</taxon>
        <taxon>Sulfurimonas</taxon>
    </lineage>
</organism>